<accession>A0A4Y2N5L8</accession>
<dbReference type="AlphaFoldDB" id="A0A4Y2N5L8"/>
<dbReference type="EMBL" id="BGPR01008449">
    <property type="protein sequence ID" value="GBN33914.1"/>
    <property type="molecule type" value="Genomic_DNA"/>
</dbReference>
<protein>
    <submittedName>
        <fullName evidence="1">Uncharacterized protein</fullName>
    </submittedName>
</protein>
<reference evidence="1 2" key="1">
    <citation type="journal article" date="2019" name="Sci. Rep.">
        <title>Orb-weaving spider Araneus ventricosus genome elucidates the spidroin gene catalogue.</title>
        <authorList>
            <person name="Kono N."/>
            <person name="Nakamura H."/>
            <person name="Ohtoshi R."/>
            <person name="Moran D.A.P."/>
            <person name="Shinohara A."/>
            <person name="Yoshida Y."/>
            <person name="Fujiwara M."/>
            <person name="Mori M."/>
            <person name="Tomita M."/>
            <person name="Arakawa K."/>
        </authorList>
    </citation>
    <scope>NUCLEOTIDE SEQUENCE [LARGE SCALE GENOMIC DNA]</scope>
</reference>
<organism evidence="1 2">
    <name type="scientific">Araneus ventricosus</name>
    <name type="common">Orbweaver spider</name>
    <name type="synonym">Epeira ventricosa</name>
    <dbReference type="NCBI Taxonomy" id="182803"/>
    <lineage>
        <taxon>Eukaryota</taxon>
        <taxon>Metazoa</taxon>
        <taxon>Ecdysozoa</taxon>
        <taxon>Arthropoda</taxon>
        <taxon>Chelicerata</taxon>
        <taxon>Arachnida</taxon>
        <taxon>Araneae</taxon>
        <taxon>Araneomorphae</taxon>
        <taxon>Entelegynae</taxon>
        <taxon>Araneoidea</taxon>
        <taxon>Araneidae</taxon>
        <taxon>Araneus</taxon>
    </lineage>
</organism>
<sequence length="90" mass="10044">MGTEGPHADNKTAKMAKSLDWCCSWTIMQDPALQGTQQNTFVSWDGRHWITQPTSCLMPDLVPSDIHLLSVLKLILSGVTSEAMKRCNRL</sequence>
<name>A0A4Y2N5L8_ARAVE</name>
<comment type="caution">
    <text evidence="1">The sequence shown here is derived from an EMBL/GenBank/DDBJ whole genome shotgun (WGS) entry which is preliminary data.</text>
</comment>
<evidence type="ECO:0000313" key="2">
    <source>
        <dbReference type="Proteomes" id="UP000499080"/>
    </source>
</evidence>
<keyword evidence="2" id="KW-1185">Reference proteome</keyword>
<evidence type="ECO:0000313" key="1">
    <source>
        <dbReference type="EMBL" id="GBN33914.1"/>
    </source>
</evidence>
<proteinExistence type="predicted"/>
<gene>
    <name evidence="1" type="ORF">AVEN_169934_1</name>
</gene>
<dbReference type="Proteomes" id="UP000499080">
    <property type="component" value="Unassembled WGS sequence"/>
</dbReference>